<evidence type="ECO:0000313" key="3">
    <source>
        <dbReference type="Proteomes" id="UP000192596"/>
    </source>
</evidence>
<dbReference type="InParanoid" id="A0A1V8SX17"/>
<dbReference type="STRING" id="1507870.A0A1V8SX17"/>
<dbReference type="InterPro" id="IPR009836">
    <property type="entry name" value="GRDP-like"/>
</dbReference>
<dbReference type="Pfam" id="PF07173">
    <property type="entry name" value="GRDP-like"/>
    <property type="match status" value="1"/>
</dbReference>
<dbReference type="OrthoDB" id="2684236at2759"/>
<proteinExistence type="predicted"/>
<dbReference type="AlphaFoldDB" id="A0A1V8SX17"/>
<comment type="caution">
    <text evidence="2">The sequence shown here is derived from an EMBL/GenBank/DDBJ whole genome shotgun (WGS) entry which is preliminary data.</text>
</comment>
<dbReference type="EMBL" id="NAJO01000024">
    <property type="protein sequence ID" value="OQO03581.1"/>
    <property type="molecule type" value="Genomic_DNA"/>
</dbReference>
<keyword evidence="3" id="KW-1185">Reference proteome</keyword>
<evidence type="ECO:0000256" key="1">
    <source>
        <dbReference type="SAM" id="MobiDB-lite"/>
    </source>
</evidence>
<sequence>MPSRLSRVLSRYADKEKEALAEAESRGRPSPPPAPPTYAENQQPPQYDLDDAIPPPDITAGFSNLSLSGPSTDKLPTVDETIAHLKLLECFYRLRQDVGKTDGAFGVSNTLVPADAQRDELLVKLAEKRWAIYVARAVDRFENWITAIAPAGLAPTMISYAEDGDSGAYYKPGFSKRELLVFDESNMPPVDVLMVWHAYMLNPRAYFEDCIRGGKMHLWNTNFPWAAVVPRIDSKSFAYAAKNAEMEFQELTGLPWDCLDGPSMKTVSCPTCHKDTKVPWTTCDQNEWASAFPNAIGEMSYELILDRLLEKGTGYCEPDFKQTCTHCNVDMSHDNLRADKFCRDVKSLIADDTPMPGTLLSSDGVPIQPSARYAARVHKSSFNTINNLLKLGLGQDILDKPRLRGAGKNCSIAGIRDMLENRIMDDASYVRVAKGTTLSGVLTRGEKILFRKMMSRYWENDSPFALNLVGAVIRQGSFIEKMHNIDWLHSPALLSTMSRLITKYSRFVDIMRDPLHMAVPTLDVDLAWHTHQLHPTLYFAYTIDVTRQFIDHDDKVPETQLNDAFAWTSKYYQKLYKEPYSECTSATSSVSRLFNTSSAQVADQLHSSPQDLKKSVHISAHNAVRPTDDSGKYDKLAKEKAAKLEAAYQAACTRAKKKGKPAPKKDDYYYSDAYGYPVYMPMYMPYYGAMPYTAGYYAQGPVAAESRREAVLVLVAQGVVLEALREVVVEGRQAGHVEEEVVVEVAEEEVAEAAVVGVGVKAR</sequence>
<gene>
    <name evidence="2" type="ORF">B0A48_10246</name>
</gene>
<dbReference type="PANTHER" id="PTHR34365">
    <property type="entry name" value="ENOLASE (DUF1399)"/>
    <property type="match status" value="1"/>
</dbReference>
<dbReference type="Proteomes" id="UP000192596">
    <property type="component" value="Unassembled WGS sequence"/>
</dbReference>
<feature type="region of interest" description="Disordered" evidence="1">
    <location>
        <begin position="1"/>
        <end position="54"/>
    </location>
</feature>
<evidence type="ECO:0000313" key="2">
    <source>
        <dbReference type="EMBL" id="OQO03581.1"/>
    </source>
</evidence>
<feature type="compositionally biased region" description="Basic and acidic residues" evidence="1">
    <location>
        <begin position="12"/>
        <end position="27"/>
    </location>
</feature>
<protein>
    <submittedName>
        <fullName evidence="2">Uncharacterized protein</fullName>
    </submittedName>
</protein>
<name>A0A1V8SX17_9PEZI</name>
<accession>A0A1V8SX17</accession>
<organism evidence="2 3">
    <name type="scientific">Cryoendolithus antarcticus</name>
    <dbReference type="NCBI Taxonomy" id="1507870"/>
    <lineage>
        <taxon>Eukaryota</taxon>
        <taxon>Fungi</taxon>
        <taxon>Dikarya</taxon>
        <taxon>Ascomycota</taxon>
        <taxon>Pezizomycotina</taxon>
        <taxon>Dothideomycetes</taxon>
        <taxon>Dothideomycetidae</taxon>
        <taxon>Cladosporiales</taxon>
        <taxon>Cladosporiaceae</taxon>
        <taxon>Cryoendolithus</taxon>
    </lineage>
</organism>
<dbReference type="PANTHER" id="PTHR34365:SF7">
    <property type="entry name" value="GLYCINE-RICH DOMAIN-CONTAINING PROTEIN 1"/>
    <property type="match status" value="1"/>
</dbReference>
<reference evidence="3" key="1">
    <citation type="submission" date="2017-03" db="EMBL/GenBank/DDBJ databases">
        <title>Genomes of endolithic fungi from Antarctica.</title>
        <authorList>
            <person name="Coleine C."/>
            <person name="Masonjones S."/>
            <person name="Stajich J.E."/>
        </authorList>
    </citation>
    <scope>NUCLEOTIDE SEQUENCE [LARGE SCALE GENOMIC DNA]</scope>
    <source>
        <strain evidence="3">CCFEE 5527</strain>
    </source>
</reference>